<protein>
    <submittedName>
        <fullName evidence="2">Uncharacterized protein</fullName>
    </submittedName>
</protein>
<dbReference type="AlphaFoldDB" id="A0A5B7D418"/>
<keyword evidence="3" id="KW-1185">Reference proteome</keyword>
<proteinExistence type="predicted"/>
<dbReference type="Proteomes" id="UP000324222">
    <property type="component" value="Unassembled WGS sequence"/>
</dbReference>
<organism evidence="2 3">
    <name type="scientific">Portunus trituberculatus</name>
    <name type="common">Swimming crab</name>
    <name type="synonym">Neptunus trituberculatus</name>
    <dbReference type="NCBI Taxonomy" id="210409"/>
    <lineage>
        <taxon>Eukaryota</taxon>
        <taxon>Metazoa</taxon>
        <taxon>Ecdysozoa</taxon>
        <taxon>Arthropoda</taxon>
        <taxon>Crustacea</taxon>
        <taxon>Multicrustacea</taxon>
        <taxon>Malacostraca</taxon>
        <taxon>Eumalacostraca</taxon>
        <taxon>Eucarida</taxon>
        <taxon>Decapoda</taxon>
        <taxon>Pleocyemata</taxon>
        <taxon>Brachyura</taxon>
        <taxon>Eubrachyura</taxon>
        <taxon>Portunoidea</taxon>
        <taxon>Portunidae</taxon>
        <taxon>Portuninae</taxon>
        <taxon>Portunus</taxon>
    </lineage>
</organism>
<name>A0A5B7D418_PORTR</name>
<gene>
    <name evidence="2" type="ORF">E2C01_008453</name>
</gene>
<accession>A0A5B7D418</accession>
<comment type="caution">
    <text evidence="2">The sequence shown here is derived from an EMBL/GenBank/DDBJ whole genome shotgun (WGS) entry which is preliminary data.</text>
</comment>
<dbReference type="EMBL" id="VSRR010000444">
    <property type="protein sequence ID" value="MPC15654.1"/>
    <property type="molecule type" value="Genomic_DNA"/>
</dbReference>
<evidence type="ECO:0000313" key="3">
    <source>
        <dbReference type="Proteomes" id="UP000324222"/>
    </source>
</evidence>
<feature type="region of interest" description="Disordered" evidence="1">
    <location>
        <begin position="176"/>
        <end position="197"/>
    </location>
</feature>
<sequence>MRDTRVINGARRRGGGEAACIKGPGNNLTRTIELGWPRIRRLKQRMRKNEDYDTLGLSGDLHDGLTLHSRSIVGMGSRNGGLLKASKTYTFTTQDAALMQIRRGRCTATFVFDFDRVKTRCISVPQKWRTVGTANFTALMRRFTAVEARGRPGSGGRKTVFLLLVPSPYGRDVCRPPLRKRPALPRPTPSRPANPLQLMPHPHSTLCYAPLLPRSLPPAAVPRLPCSGVIIKDDLYSCSPFVPDRPLPAVSSSTRLSGEEEEEE</sequence>
<evidence type="ECO:0000313" key="2">
    <source>
        <dbReference type="EMBL" id="MPC15654.1"/>
    </source>
</evidence>
<reference evidence="2 3" key="1">
    <citation type="submission" date="2019-05" db="EMBL/GenBank/DDBJ databases">
        <title>Another draft genome of Portunus trituberculatus and its Hox gene families provides insights of decapod evolution.</title>
        <authorList>
            <person name="Jeong J.-H."/>
            <person name="Song I."/>
            <person name="Kim S."/>
            <person name="Choi T."/>
            <person name="Kim D."/>
            <person name="Ryu S."/>
            <person name="Kim W."/>
        </authorList>
    </citation>
    <scope>NUCLEOTIDE SEQUENCE [LARGE SCALE GENOMIC DNA]</scope>
    <source>
        <tissue evidence="2">Muscle</tissue>
    </source>
</reference>
<evidence type="ECO:0000256" key="1">
    <source>
        <dbReference type="SAM" id="MobiDB-lite"/>
    </source>
</evidence>